<name>A0A387BW79_9MICO</name>
<evidence type="ECO:0000256" key="4">
    <source>
        <dbReference type="ARBA" id="ARBA00022679"/>
    </source>
</evidence>
<dbReference type="GO" id="GO:0016020">
    <property type="term" value="C:membrane"/>
    <property type="evidence" value="ECO:0007669"/>
    <property type="project" value="InterPro"/>
</dbReference>
<evidence type="ECO:0000259" key="11">
    <source>
        <dbReference type="Pfam" id="PF07730"/>
    </source>
</evidence>
<dbReference type="SUPFAM" id="SSF55874">
    <property type="entry name" value="ATPase domain of HSP90 chaperone/DNA topoisomerase II/histidine kinase"/>
    <property type="match status" value="1"/>
</dbReference>
<dbReference type="Pfam" id="PF07730">
    <property type="entry name" value="HisKA_3"/>
    <property type="match status" value="1"/>
</dbReference>
<evidence type="ECO:0000256" key="3">
    <source>
        <dbReference type="ARBA" id="ARBA00022553"/>
    </source>
</evidence>
<keyword evidence="7" id="KW-0067">ATP-binding</keyword>
<keyword evidence="8" id="KW-0902">Two-component regulatory system</keyword>
<evidence type="ECO:0000256" key="5">
    <source>
        <dbReference type="ARBA" id="ARBA00022741"/>
    </source>
</evidence>
<dbReference type="GO" id="GO:0005524">
    <property type="term" value="F:ATP binding"/>
    <property type="evidence" value="ECO:0007669"/>
    <property type="project" value="UniProtKB-KW"/>
</dbReference>
<dbReference type="EMBL" id="CP032624">
    <property type="protein sequence ID" value="AYG02641.1"/>
    <property type="molecule type" value="Genomic_DNA"/>
</dbReference>
<organism evidence="12 13">
    <name type="scientific">Gryllotalpicola protaetiae</name>
    <dbReference type="NCBI Taxonomy" id="2419771"/>
    <lineage>
        <taxon>Bacteria</taxon>
        <taxon>Bacillati</taxon>
        <taxon>Actinomycetota</taxon>
        <taxon>Actinomycetes</taxon>
        <taxon>Micrococcales</taxon>
        <taxon>Microbacteriaceae</taxon>
        <taxon>Gryllotalpicola</taxon>
    </lineage>
</organism>
<dbReference type="Gene3D" id="1.20.5.1930">
    <property type="match status" value="1"/>
</dbReference>
<accession>A0A387BW79</accession>
<dbReference type="GO" id="GO:0046983">
    <property type="term" value="F:protein dimerization activity"/>
    <property type="evidence" value="ECO:0007669"/>
    <property type="project" value="InterPro"/>
</dbReference>
<feature type="transmembrane region" description="Helical" evidence="9">
    <location>
        <begin position="158"/>
        <end position="177"/>
    </location>
</feature>
<keyword evidence="9" id="KW-0472">Membrane</keyword>
<evidence type="ECO:0000256" key="6">
    <source>
        <dbReference type="ARBA" id="ARBA00022777"/>
    </source>
</evidence>
<dbReference type="GO" id="GO:0000155">
    <property type="term" value="F:phosphorelay sensor kinase activity"/>
    <property type="evidence" value="ECO:0007669"/>
    <property type="project" value="InterPro"/>
</dbReference>
<sequence>MPDEASLAEVLSSLSGREDYSLGRMPGVDSGPYADHMPASRRSALRVWVPVVLSALVQLGTTFGVLATRSVRTMPPWLHHAAPRIDQPALVVIAAVVLALAGPVLLVWIRRWPGPLLVAIAACAVLGETLLITVVGAVAFYISVVFGVVIAVLQGARLWAWVVTGVLWLTPIALYLATRQVGALVLLVPWTIVSILVLVVPEGARNRRAWRAQLLRDAEARQAEEAQAERVRIARELHDVLAHSLSQINVQASVGLHLFDTQPEKAAEALANVKDTSKQALGEVRQVLGMLRGDEAPLTPEHDLAGIRQLVEDVRGAEAVLDFGVPDAAAVPAAVQQAAYRIVQEALTNVTKHARAGRIRVEVVEASGEGGWLLVAVSDDGQGAAATPSPDGRGLLGMRERTELLGGVFSAGPRPDRGFEVRAELPLRSPS</sequence>
<feature type="transmembrane region" description="Helical" evidence="9">
    <location>
        <begin position="183"/>
        <end position="201"/>
    </location>
</feature>
<proteinExistence type="predicted"/>
<keyword evidence="9" id="KW-0812">Transmembrane</keyword>
<dbReference type="InterPro" id="IPR011712">
    <property type="entry name" value="Sig_transdc_His_kin_sub3_dim/P"/>
</dbReference>
<dbReference type="KEGG" id="gry:D7I44_03275"/>
<feature type="domain" description="Signal transduction histidine kinase subgroup 3 dimerisation and phosphoacceptor" evidence="11">
    <location>
        <begin position="229"/>
        <end position="294"/>
    </location>
</feature>
<evidence type="ECO:0000313" key="12">
    <source>
        <dbReference type="EMBL" id="AYG02641.1"/>
    </source>
</evidence>
<feature type="transmembrane region" description="Helical" evidence="9">
    <location>
        <begin position="129"/>
        <end position="153"/>
    </location>
</feature>
<dbReference type="InterPro" id="IPR036890">
    <property type="entry name" value="HATPase_C_sf"/>
</dbReference>
<dbReference type="PANTHER" id="PTHR24421">
    <property type="entry name" value="NITRATE/NITRITE SENSOR PROTEIN NARX-RELATED"/>
    <property type="match status" value="1"/>
</dbReference>
<evidence type="ECO:0000256" key="2">
    <source>
        <dbReference type="ARBA" id="ARBA00012438"/>
    </source>
</evidence>
<comment type="catalytic activity">
    <reaction evidence="1">
        <text>ATP + protein L-histidine = ADP + protein N-phospho-L-histidine.</text>
        <dbReference type="EC" id="2.7.13.3"/>
    </reaction>
</comment>
<feature type="transmembrane region" description="Helical" evidence="9">
    <location>
        <begin position="47"/>
        <end position="68"/>
    </location>
</feature>
<dbReference type="PANTHER" id="PTHR24421:SF10">
    <property type="entry name" value="NITRATE_NITRITE SENSOR PROTEIN NARQ"/>
    <property type="match status" value="1"/>
</dbReference>
<dbReference type="EC" id="2.7.13.3" evidence="2"/>
<evidence type="ECO:0000256" key="1">
    <source>
        <dbReference type="ARBA" id="ARBA00000085"/>
    </source>
</evidence>
<dbReference type="OrthoDB" id="227596at2"/>
<dbReference type="InterPro" id="IPR050482">
    <property type="entry name" value="Sensor_HK_TwoCompSys"/>
</dbReference>
<keyword evidence="5" id="KW-0547">Nucleotide-binding</keyword>
<dbReference type="Pfam" id="PF02518">
    <property type="entry name" value="HATPase_c"/>
    <property type="match status" value="1"/>
</dbReference>
<keyword evidence="9" id="KW-1133">Transmembrane helix</keyword>
<dbReference type="AlphaFoldDB" id="A0A387BW79"/>
<dbReference type="Gene3D" id="3.30.565.10">
    <property type="entry name" value="Histidine kinase-like ATPase, C-terminal domain"/>
    <property type="match status" value="1"/>
</dbReference>
<feature type="domain" description="Histidine kinase/HSP90-like ATPase" evidence="10">
    <location>
        <begin position="336"/>
        <end position="428"/>
    </location>
</feature>
<evidence type="ECO:0000313" key="13">
    <source>
        <dbReference type="Proteomes" id="UP000275069"/>
    </source>
</evidence>
<protein>
    <recommendedName>
        <fullName evidence="2">histidine kinase</fullName>
        <ecNumber evidence="2">2.7.13.3</ecNumber>
    </recommendedName>
</protein>
<feature type="transmembrane region" description="Helical" evidence="9">
    <location>
        <begin position="89"/>
        <end position="109"/>
    </location>
</feature>
<keyword evidence="13" id="KW-1185">Reference proteome</keyword>
<evidence type="ECO:0000256" key="8">
    <source>
        <dbReference type="ARBA" id="ARBA00023012"/>
    </source>
</evidence>
<dbReference type="CDD" id="cd16917">
    <property type="entry name" value="HATPase_UhpB-NarQ-NarX-like"/>
    <property type="match status" value="1"/>
</dbReference>
<keyword evidence="3" id="KW-0597">Phosphoprotein</keyword>
<evidence type="ECO:0000259" key="10">
    <source>
        <dbReference type="Pfam" id="PF02518"/>
    </source>
</evidence>
<reference evidence="12 13" key="1">
    <citation type="submission" date="2018-09" db="EMBL/GenBank/DDBJ databases">
        <title>Genome sequencing of strain 2DFW10M-5.</title>
        <authorList>
            <person name="Heo J."/>
            <person name="Kim S.-J."/>
            <person name="Kwon S.-W."/>
        </authorList>
    </citation>
    <scope>NUCLEOTIDE SEQUENCE [LARGE SCALE GENOMIC DNA]</scope>
    <source>
        <strain evidence="12 13">2DFW10M-5</strain>
    </source>
</reference>
<keyword evidence="4" id="KW-0808">Transferase</keyword>
<evidence type="ECO:0000256" key="9">
    <source>
        <dbReference type="SAM" id="Phobius"/>
    </source>
</evidence>
<keyword evidence="6 12" id="KW-0418">Kinase</keyword>
<evidence type="ECO:0000256" key="7">
    <source>
        <dbReference type="ARBA" id="ARBA00022840"/>
    </source>
</evidence>
<dbReference type="Proteomes" id="UP000275069">
    <property type="component" value="Chromosome"/>
</dbReference>
<gene>
    <name evidence="12" type="ORF">D7I44_03275</name>
</gene>
<dbReference type="InterPro" id="IPR003594">
    <property type="entry name" value="HATPase_dom"/>
</dbReference>